<name>A0ABP9L9H5_9ACTN</name>
<dbReference type="InterPro" id="IPR050267">
    <property type="entry name" value="Anti-sigma-factor_SerPK"/>
</dbReference>
<dbReference type="PANTHER" id="PTHR35526">
    <property type="entry name" value="ANTI-SIGMA-F FACTOR RSBW-RELATED"/>
    <property type="match status" value="1"/>
</dbReference>
<comment type="caution">
    <text evidence="4">The sequence shown here is derived from an EMBL/GenBank/DDBJ whole genome shotgun (WGS) entry which is preliminary data.</text>
</comment>
<protein>
    <submittedName>
        <fullName evidence="4">ATP-binding protein</fullName>
    </submittedName>
</protein>
<keyword evidence="5" id="KW-1185">Reference proteome</keyword>
<dbReference type="CDD" id="cd16936">
    <property type="entry name" value="HATPase_RsbW-like"/>
    <property type="match status" value="1"/>
</dbReference>
<evidence type="ECO:0000313" key="4">
    <source>
        <dbReference type="EMBL" id="GAA5073714.1"/>
    </source>
</evidence>
<dbReference type="PANTHER" id="PTHR35526:SF3">
    <property type="entry name" value="ANTI-SIGMA-F FACTOR RSBW"/>
    <property type="match status" value="1"/>
</dbReference>
<proteinExistence type="predicted"/>
<evidence type="ECO:0000259" key="3">
    <source>
        <dbReference type="Pfam" id="PF13581"/>
    </source>
</evidence>
<keyword evidence="4" id="KW-0067">ATP-binding</keyword>
<dbReference type="Gene3D" id="3.30.565.10">
    <property type="entry name" value="Histidine kinase-like ATPase, C-terminal domain"/>
    <property type="match status" value="1"/>
</dbReference>
<gene>
    <name evidence="4" type="ORF">GCM10023336_61290</name>
</gene>
<feature type="region of interest" description="Disordered" evidence="2">
    <location>
        <begin position="1"/>
        <end position="32"/>
    </location>
</feature>
<dbReference type="Proteomes" id="UP001500124">
    <property type="component" value="Unassembled WGS sequence"/>
</dbReference>
<feature type="domain" description="Histidine kinase/HSP90-like ATPase" evidence="3">
    <location>
        <begin position="27"/>
        <end position="139"/>
    </location>
</feature>
<organism evidence="4 5">
    <name type="scientific">Streptomyces similanensis</name>
    <dbReference type="NCBI Taxonomy" id="1274988"/>
    <lineage>
        <taxon>Bacteria</taxon>
        <taxon>Bacillati</taxon>
        <taxon>Actinomycetota</taxon>
        <taxon>Actinomycetes</taxon>
        <taxon>Kitasatosporales</taxon>
        <taxon>Streptomycetaceae</taxon>
        <taxon>Streptomyces</taxon>
    </lineage>
</organism>
<feature type="compositionally biased region" description="Basic and acidic residues" evidence="2">
    <location>
        <begin position="10"/>
        <end position="21"/>
    </location>
</feature>
<keyword evidence="4" id="KW-0547">Nucleotide-binding</keyword>
<dbReference type="EMBL" id="BAABKC010000106">
    <property type="protein sequence ID" value="GAA5073714.1"/>
    <property type="molecule type" value="Genomic_DNA"/>
</dbReference>
<sequence>MTAAQLDAAPRGEADRADHARHAFPLPPTPGAVPSVRHRVRAVLGGWDLPTGAADDVLLVVSELVTNALVHARPPATLRMWRVPFGGLGAVHVEVSDLGPAAPPGPAAAPDPDEHGRGLGIVTALSARCGVRTGPGGTHRWAEVLAG</sequence>
<accession>A0ABP9L9H5</accession>
<dbReference type="InterPro" id="IPR036890">
    <property type="entry name" value="HATPase_C_sf"/>
</dbReference>
<dbReference type="SUPFAM" id="SSF55874">
    <property type="entry name" value="ATPase domain of HSP90 chaperone/DNA topoisomerase II/histidine kinase"/>
    <property type="match status" value="1"/>
</dbReference>
<dbReference type="GO" id="GO:0005524">
    <property type="term" value="F:ATP binding"/>
    <property type="evidence" value="ECO:0007669"/>
    <property type="project" value="UniProtKB-KW"/>
</dbReference>
<keyword evidence="1" id="KW-0418">Kinase</keyword>
<keyword evidence="1" id="KW-0723">Serine/threonine-protein kinase</keyword>
<evidence type="ECO:0000256" key="1">
    <source>
        <dbReference type="ARBA" id="ARBA00022527"/>
    </source>
</evidence>
<keyword evidence="1" id="KW-0808">Transferase</keyword>
<dbReference type="InterPro" id="IPR003594">
    <property type="entry name" value="HATPase_dom"/>
</dbReference>
<evidence type="ECO:0000313" key="5">
    <source>
        <dbReference type="Proteomes" id="UP001500124"/>
    </source>
</evidence>
<dbReference type="Pfam" id="PF13581">
    <property type="entry name" value="HATPase_c_2"/>
    <property type="match status" value="1"/>
</dbReference>
<reference evidence="5" key="1">
    <citation type="journal article" date="2019" name="Int. J. Syst. Evol. Microbiol.">
        <title>The Global Catalogue of Microorganisms (GCM) 10K type strain sequencing project: providing services to taxonomists for standard genome sequencing and annotation.</title>
        <authorList>
            <consortium name="The Broad Institute Genomics Platform"/>
            <consortium name="The Broad Institute Genome Sequencing Center for Infectious Disease"/>
            <person name="Wu L."/>
            <person name="Ma J."/>
        </authorList>
    </citation>
    <scope>NUCLEOTIDE SEQUENCE [LARGE SCALE GENOMIC DNA]</scope>
    <source>
        <strain evidence="5">JCM 18410</strain>
    </source>
</reference>
<evidence type="ECO:0000256" key="2">
    <source>
        <dbReference type="SAM" id="MobiDB-lite"/>
    </source>
</evidence>
<dbReference type="RefSeq" id="WP_345671304.1">
    <property type="nucleotide sequence ID" value="NZ_BAABKC010000106.1"/>
</dbReference>